<feature type="region of interest" description="Disordered" evidence="1">
    <location>
        <begin position="36"/>
        <end position="73"/>
    </location>
</feature>
<feature type="compositionally biased region" description="Low complexity" evidence="1">
    <location>
        <begin position="47"/>
        <end position="73"/>
    </location>
</feature>
<dbReference type="Pfam" id="PF13399">
    <property type="entry name" value="LytR_C"/>
    <property type="match status" value="1"/>
</dbReference>
<accession>A0A9X3I4S8</accession>
<evidence type="ECO:0000259" key="2">
    <source>
        <dbReference type="Pfam" id="PF13399"/>
    </source>
</evidence>
<keyword evidence="4" id="KW-1185">Reference proteome</keyword>
<evidence type="ECO:0000256" key="1">
    <source>
        <dbReference type="SAM" id="MobiDB-lite"/>
    </source>
</evidence>
<reference evidence="3" key="1">
    <citation type="submission" date="2022-10" db="EMBL/GenBank/DDBJ databases">
        <title>WGS of marine actinomycetes from Thailand.</title>
        <authorList>
            <person name="Thawai C."/>
        </authorList>
    </citation>
    <scope>NUCLEOTIDE SEQUENCE</scope>
    <source>
        <strain evidence="3">SW21</strain>
    </source>
</reference>
<evidence type="ECO:0000313" key="3">
    <source>
        <dbReference type="EMBL" id="MCX2963779.1"/>
    </source>
</evidence>
<dbReference type="RefSeq" id="WP_266060865.1">
    <property type="nucleotide sequence ID" value="NZ_JAPKFM010000004.1"/>
</dbReference>
<dbReference type="Gene3D" id="3.30.70.2390">
    <property type="match status" value="1"/>
</dbReference>
<name>A0A9X3I4S8_9ACTN</name>
<feature type="domain" description="LytR/CpsA/Psr regulator C-terminal" evidence="2">
    <location>
        <begin position="80"/>
        <end position="159"/>
    </location>
</feature>
<proteinExistence type="predicted"/>
<organism evidence="3 4">
    <name type="scientific">Gordonia aquimaris</name>
    <dbReference type="NCBI Taxonomy" id="2984863"/>
    <lineage>
        <taxon>Bacteria</taxon>
        <taxon>Bacillati</taxon>
        <taxon>Actinomycetota</taxon>
        <taxon>Actinomycetes</taxon>
        <taxon>Mycobacteriales</taxon>
        <taxon>Gordoniaceae</taxon>
        <taxon>Gordonia</taxon>
    </lineage>
</organism>
<comment type="caution">
    <text evidence="3">The sequence shown here is derived from an EMBL/GenBank/DDBJ whole genome shotgun (WGS) entry which is preliminary data.</text>
</comment>
<dbReference type="Proteomes" id="UP001143347">
    <property type="component" value="Unassembled WGS sequence"/>
</dbReference>
<sequence length="164" mass="16623">MNADHEPSRLPLRAGAMMLLAVAIVFLGLGWHSAATSGDDPEQELEAAQSQATSATTQSSASAATSSSATASADTPQLCVFNAGSISGLAADITESLQAAGFQTDEPGNLSTASITENTIFYDTGQQSAAEEVADALGGDASVDPRPSSFTQCPDGMPVIVVTR</sequence>
<gene>
    <name evidence="3" type="ORF">OSB52_06685</name>
</gene>
<protein>
    <submittedName>
        <fullName evidence="3">LytR C-terminal domain-containing protein</fullName>
    </submittedName>
</protein>
<dbReference type="AlphaFoldDB" id="A0A9X3I4S8"/>
<evidence type="ECO:0000313" key="4">
    <source>
        <dbReference type="Proteomes" id="UP001143347"/>
    </source>
</evidence>
<dbReference type="EMBL" id="JAPKFM010000004">
    <property type="protein sequence ID" value="MCX2963779.1"/>
    <property type="molecule type" value="Genomic_DNA"/>
</dbReference>
<dbReference type="InterPro" id="IPR027381">
    <property type="entry name" value="LytR/CpsA/Psr_C"/>
</dbReference>